<evidence type="ECO:0000313" key="3">
    <source>
        <dbReference type="Proteomes" id="UP000324222"/>
    </source>
</evidence>
<feature type="region of interest" description="Disordered" evidence="1">
    <location>
        <begin position="85"/>
        <end position="155"/>
    </location>
</feature>
<comment type="caution">
    <text evidence="2">The sequence shown here is derived from an EMBL/GenBank/DDBJ whole genome shotgun (WGS) entry which is preliminary data.</text>
</comment>
<keyword evidence="3" id="KW-1185">Reference proteome</keyword>
<accession>A0A5B7JNE7</accession>
<evidence type="ECO:0000256" key="1">
    <source>
        <dbReference type="SAM" id="MobiDB-lite"/>
    </source>
</evidence>
<organism evidence="2 3">
    <name type="scientific">Portunus trituberculatus</name>
    <name type="common">Swimming crab</name>
    <name type="synonym">Neptunus trituberculatus</name>
    <dbReference type="NCBI Taxonomy" id="210409"/>
    <lineage>
        <taxon>Eukaryota</taxon>
        <taxon>Metazoa</taxon>
        <taxon>Ecdysozoa</taxon>
        <taxon>Arthropoda</taxon>
        <taxon>Crustacea</taxon>
        <taxon>Multicrustacea</taxon>
        <taxon>Malacostraca</taxon>
        <taxon>Eumalacostraca</taxon>
        <taxon>Eucarida</taxon>
        <taxon>Decapoda</taxon>
        <taxon>Pleocyemata</taxon>
        <taxon>Brachyura</taxon>
        <taxon>Eubrachyura</taxon>
        <taxon>Portunoidea</taxon>
        <taxon>Portunidae</taxon>
        <taxon>Portuninae</taxon>
        <taxon>Portunus</taxon>
    </lineage>
</organism>
<gene>
    <name evidence="2" type="ORF">E2C01_091377</name>
</gene>
<feature type="compositionally biased region" description="Basic and acidic residues" evidence="1">
    <location>
        <begin position="145"/>
        <end position="155"/>
    </location>
</feature>
<proteinExistence type="predicted"/>
<feature type="region of interest" description="Disordered" evidence="1">
    <location>
        <begin position="1"/>
        <end position="22"/>
    </location>
</feature>
<reference evidence="2 3" key="1">
    <citation type="submission" date="2019-05" db="EMBL/GenBank/DDBJ databases">
        <title>Another draft genome of Portunus trituberculatus and its Hox gene families provides insights of decapod evolution.</title>
        <authorList>
            <person name="Jeong J.-H."/>
            <person name="Song I."/>
            <person name="Kim S."/>
            <person name="Choi T."/>
            <person name="Kim D."/>
            <person name="Ryu S."/>
            <person name="Kim W."/>
        </authorList>
    </citation>
    <scope>NUCLEOTIDE SEQUENCE [LARGE SCALE GENOMIC DNA]</scope>
    <source>
        <tissue evidence="2">Muscle</tissue>
    </source>
</reference>
<dbReference type="AlphaFoldDB" id="A0A5B7JNE7"/>
<protein>
    <submittedName>
        <fullName evidence="2">Uncharacterized protein</fullName>
    </submittedName>
</protein>
<name>A0A5B7JNE7_PORTR</name>
<dbReference type="EMBL" id="VSRR010104772">
    <property type="protein sequence ID" value="MPC96135.1"/>
    <property type="molecule type" value="Genomic_DNA"/>
</dbReference>
<feature type="compositionally biased region" description="Basic residues" evidence="1">
    <location>
        <begin position="116"/>
        <end position="125"/>
    </location>
</feature>
<sequence length="155" mass="16920">MIFPPQLYSTSPPVPTNTTTTTTTTITTTTTTSTITLHFLLIFPSPCVPPSSITSLPPHRPPSFFLSSAASVSHPLLDGHKETCERERESSPLMFHSPPGKLRSYFSGRGGGGNGGRRRRRRRRTGVGSGVGRTAVLVGDEEVKEEEKERKKEDV</sequence>
<dbReference type="Proteomes" id="UP000324222">
    <property type="component" value="Unassembled WGS sequence"/>
</dbReference>
<evidence type="ECO:0000313" key="2">
    <source>
        <dbReference type="EMBL" id="MPC96135.1"/>
    </source>
</evidence>